<evidence type="ECO:0008006" key="4">
    <source>
        <dbReference type="Google" id="ProtNLM"/>
    </source>
</evidence>
<dbReference type="OrthoDB" id="619585at2"/>
<proteinExistence type="predicted"/>
<keyword evidence="1" id="KW-0732">Signal</keyword>
<dbReference type="Gene3D" id="1.25.10.10">
    <property type="entry name" value="Leucine-rich Repeat Variant"/>
    <property type="match status" value="1"/>
</dbReference>
<comment type="caution">
    <text evidence="2">The sequence shown here is derived from an EMBL/GenBank/DDBJ whole genome shotgun (WGS) entry which is preliminary data.</text>
</comment>
<evidence type="ECO:0000313" key="2">
    <source>
        <dbReference type="EMBL" id="RXK83688.1"/>
    </source>
</evidence>
<dbReference type="Proteomes" id="UP000290545">
    <property type="component" value="Unassembled WGS sequence"/>
</dbReference>
<dbReference type="AlphaFoldDB" id="A0A4Q1D5M3"/>
<dbReference type="SUPFAM" id="SSF48371">
    <property type="entry name" value="ARM repeat"/>
    <property type="match status" value="1"/>
</dbReference>
<sequence length="736" mass="83436">MKMITKKSLLAGVLLSAAAFTAKAQQVLPPALKNAKTSFAVVVDDATWKQATNEIQAYKKALEEQGLATYIVTHNWTKPEEIKEVLIRLYNQQPRLEGAALVGDIPIPMIRDAQHLTSAFKMDQRRNWQMSSVPSDRFYDDFHLKFNFLKRDSARKDYFYYSLAPESPQSLHLDIYTGRIKPPVTEGQDKYALIKAFLLKAIAAKKENNKLNQAFVSTGHGYNSESLDAWSDEQLALREQFPQLFLPGNSIKFFNYRMATHMKFNLLSELQRPDLDMAVFHDHGDEETQLISGYPDASNPDPSIENVKRYLRSKIQAAARKKGDVAKIKEGFTVRLGVPPSWMEDALADSVVIADSIFNANGDIMLADMRKLKPNARFVMIDACLTGSYQLDDYLAGYYPFNAGKTIVTMANSVGVLQDLWPGEMLGLLQHGVRLGNWFKHVAYLESHLFGDPSFAFTPTATDYDLNNHIVNSKANAAVWEKLLLVNDADIRALSFEKLAFIKKAAFSTQLKNAYFNQPYMTTRMEALKLLNRLDNADYITVLKAAVNDPYEFIRRQSAYYIGDNGGNDLIPAMLDLAITNRHSNRINSRIANIIDFMDTTATIAAIREKIKQHNYLVNAADIENILMREVTYAGAKIQRDTKLLLDTKAAAKERRFNITTLRNYTYHTVVPQICNMILDNNDDLQLRIAALEALSWFTHSYRKPLIIQTCDKLLRQPAIDPQLKAQAIRTKNMLQ</sequence>
<keyword evidence="3" id="KW-1185">Reference proteome</keyword>
<feature type="chain" id="PRO_5020573049" description="HEAT repeat domain-containing protein" evidence="1">
    <location>
        <begin position="25"/>
        <end position="736"/>
    </location>
</feature>
<dbReference type="EMBL" id="SDHZ01000002">
    <property type="protein sequence ID" value="RXK83688.1"/>
    <property type="molecule type" value="Genomic_DNA"/>
</dbReference>
<dbReference type="InterPro" id="IPR011989">
    <property type="entry name" value="ARM-like"/>
</dbReference>
<feature type="signal peptide" evidence="1">
    <location>
        <begin position="1"/>
        <end position="24"/>
    </location>
</feature>
<name>A0A4Q1D5M3_9BACT</name>
<protein>
    <recommendedName>
        <fullName evidence="4">HEAT repeat domain-containing protein</fullName>
    </recommendedName>
</protein>
<organism evidence="2 3">
    <name type="scientific">Filimonas effusa</name>
    <dbReference type="NCBI Taxonomy" id="2508721"/>
    <lineage>
        <taxon>Bacteria</taxon>
        <taxon>Pseudomonadati</taxon>
        <taxon>Bacteroidota</taxon>
        <taxon>Chitinophagia</taxon>
        <taxon>Chitinophagales</taxon>
        <taxon>Chitinophagaceae</taxon>
        <taxon>Filimonas</taxon>
    </lineage>
</organism>
<dbReference type="InterPro" id="IPR016024">
    <property type="entry name" value="ARM-type_fold"/>
</dbReference>
<gene>
    <name evidence="2" type="ORF">ESB13_16540</name>
</gene>
<dbReference type="RefSeq" id="WP_129004740.1">
    <property type="nucleotide sequence ID" value="NZ_SDHZ01000002.1"/>
</dbReference>
<accession>A0A4Q1D5M3</accession>
<evidence type="ECO:0000313" key="3">
    <source>
        <dbReference type="Proteomes" id="UP000290545"/>
    </source>
</evidence>
<reference evidence="2 3" key="1">
    <citation type="submission" date="2019-01" db="EMBL/GenBank/DDBJ databases">
        <title>Filimonas sp. strain TTM-71.</title>
        <authorList>
            <person name="Chen W.-M."/>
        </authorList>
    </citation>
    <scope>NUCLEOTIDE SEQUENCE [LARGE SCALE GENOMIC DNA]</scope>
    <source>
        <strain evidence="2 3">TTM-71</strain>
    </source>
</reference>
<evidence type="ECO:0000256" key="1">
    <source>
        <dbReference type="SAM" id="SignalP"/>
    </source>
</evidence>